<comment type="subcellular location">
    <subcellularLocation>
        <location evidence="1">Cell membrane</location>
    </subcellularLocation>
</comment>
<dbReference type="Proteomes" id="UP000248783">
    <property type="component" value="Unassembled WGS sequence"/>
</dbReference>
<evidence type="ECO:0000256" key="6">
    <source>
        <dbReference type="SAM" id="Phobius"/>
    </source>
</evidence>
<keyword evidence="5 6" id="KW-0472">Membrane</keyword>
<name>A0A2W5XUW0_9MICO</name>
<evidence type="ECO:0008006" key="9">
    <source>
        <dbReference type="Google" id="ProtNLM"/>
    </source>
</evidence>
<evidence type="ECO:0000256" key="4">
    <source>
        <dbReference type="ARBA" id="ARBA00022989"/>
    </source>
</evidence>
<proteinExistence type="predicted"/>
<dbReference type="AlphaFoldDB" id="A0A2W5XUW0"/>
<reference evidence="7 8" key="1">
    <citation type="submission" date="2018-06" db="EMBL/GenBank/DDBJ databases">
        <title>Whole genome sequencing of a novel hydrocarbon degrading bacterial strain, PW21 isolated from oil contaminated produced water sample.</title>
        <authorList>
            <person name="Nagkirti P."/>
            <person name="Shaikh A."/>
            <person name="Gowdaman V."/>
            <person name="Engineer A.E."/>
            <person name="Dagar S."/>
            <person name="Dhakephalkar P.K."/>
        </authorList>
    </citation>
    <scope>NUCLEOTIDE SEQUENCE [LARGE SCALE GENOMIC DNA]</scope>
    <source>
        <strain evidence="7 8">PW21</strain>
    </source>
</reference>
<keyword evidence="2" id="KW-1003">Cell membrane</keyword>
<keyword evidence="8" id="KW-1185">Reference proteome</keyword>
<dbReference type="GO" id="GO:0044781">
    <property type="term" value="P:bacterial-type flagellum organization"/>
    <property type="evidence" value="ECO:0007669"/>
    <property type="project" value="InterPro"/>
</dbReference>
<dbReference type="Pfam" id="PF04347">
    <property type="entry name" value="FliO"/>
    <property type="match status" value="1"/>
</dbReference>
<keyword evidence="4 6" id="KW-1133">Transmembrane helix</keyword>
<protein>
    <recommendedName>
        <fullName evidence="9">Flagellar protein</fullName>
    </recommendedName>
</protein>
<evidence type="ECO:0000256" key="5">
    <source>
        <dbReference type="ARBA" id="ARBA00023136"/>
    </source>
</evidence>
<evidence type="ECO:0000313" key="7">
    <source>
        <dbReference type="EMBL" id="PZR54138.1"/>
    </source>
</evidence>
<organism evidence="7 8">
    <name type="scientific">Xylanimonas oleitrophica</name>
    <dbReference type="NCBI Taxonomy" id="2607479"/>
    <lineage>
        <taxon>Bacteria</taxon>
        <taxon>Bacillati</taxon>
        <taxon>Actinomycetota</taxon>
        <taxon>Actinomycetes</taxon>
        <taxon>Micrococcales</taxon>
        <taxon>Promicromonosporaceae</taxon>
        <taxon>Xylanimonas</taxon>
    </lineage>
</organism>
<gene>
    <name evidence="7" type="ORF">DNL40_04165</name>
</gene>
<feature type="transmembrane region" description="Helical" evidence="6">
    <location>
        <begin position="6"/>
        <end position="25"/>
    </location>
</feature>
<dbReference type="InterPro" id="IPR022781">
    <property type="entry name" value="Flagellar_biosynth_FliO"/>
</dbReference>
<evidence type="ECO:0000256" key="1">
    <source>
        <dbReference type="ARBA" id="ARBA00004236"/>
    </source>
</evidence>
<sequence>MGDAVMLLLRVVLSLGVVLLLIWYLGRRLGQGRAPATGEHEVRVVARQPLGRHAGVAVLGIGERRLLVGFGEQQVSLLGELDAVAAPAAVAGDVVGAEDGTVTGAGVVAPPWLPVPVPALAGARAPRHVAASVPDDGAGGSPLAGSVLDPHTWRRAVRAVQERTVRR</sequence>
<accession>A0A2W5XUW0</accession>
<evidence type="ECO:0000256" key="2">
    <source>
        <dbReference type="ARBA" id="ARBA00022475"/>
    </source>
</evidence>
<evidence type="ECO:0000313" key="8">
    <source>
        <dbReference type="Proteomes" id="UP000248783"/>
    </source>
</evidence>
<dbReference type="GO" id="GO:0016020">
    <property type="term" value="C:membrane"/>
    <property type="evidence" value="ECO:0007669"/>
    <property type="project" value="InterPro"/>
</dbReference>
<keyword evidence="3 6" id="KW-0812">Transmembrane</keyword>
<dbReference type="RefSeq" id="WP_111249995.1">
    <property type="nucleotide sequence ID" value="NZ_QKWH01000002.1"/>
</dbReference>
<evidence type="ECO:0000256" key="3">
    <source>
        <dbReference type="ARBA" id="ARBA00022692"/>
    </source>
</evidence>
<comment type="caution">
    <text evidence="7">The sequence shown here is derived from an EMBL/GenBank/DDBJ whole genome shotgun (WGS) entry which is preliminary data.</text>
</comment>
<dbReference type="EMBL" id="QKWH01000002">
    <property type="protein sequence ID" value="PZR54138.1"/>
    <property type="molecule type" value="Genomic_DNA"/>
</dbReference>